<accession>A0A423XA76</accession>
<keyword evidence="2" id="KW-1185">Reference proteome</keyword>
<organism evidence="1 2">
    <name type="scientific">Cytospora schulzeri</name>
    <dbReference type="NCBI Taxonomy" id="448051"/>
    <lineage>
        <taxon>Eukaryota</taxon>
        <taxon>Fungi</taxon>
        <taxon>Dikarya</taxon>
        <taxon>Ascomycota</taxon>
        <taxon>Pezizomycotina</taxon>
        <taxon>Sordariomycetes</taxon>
        <taxon>Sordariomycetidae</taxon>
        <taxon>Diaporthales</taxon>
        <taxon>Cytosporaceae</taxon>
        <taxon>Cytospora</taxon>
    </lineage>
</organism>
<proteinExistence type="predicted"/>
<sequence length="106" mass="11634">MPEDSAQHRAAETAGTRLKFLFSVVRALVDRLASCSDGHRLPWQDLLVAIDEGPPPRLVKPFSKKLKRLKLVPEDWKPGPIGPAVLCPSAARKRNLGELPASGEEM</sequence>
<protein>
    <submittedName>
        <fullName evidence="1">Uncharacterized protein</fullName>
    </submittedName>
</protein>
<name>A0A423XA76_9PEZI</name>
<evidence type="ECO:0000313" key="2">
    <source>
        <dbReference type="Proteomes" id="UP000283895"/>
    </source>
</evidence>
<reference evidence="1 2" key="1">
    <citation type="submission" date="2015-09" db="EMBL/GenBank/DDBJ databases">
        <title>Host preference determinants of Valsa canker pathogens revealed by comparative genomics.</title>
        <authorList>
            <person name="Yin Z."/>
            <person name="Huang L."/>
        </authorList>
    </citation>
    <scope>NUCLEOTIDE SEQUENCE [LARGE SCALE GENOMIC DNA]</scope>
    <source>
        <strain evidence="1 2">03-1</strain>
    </source>
</reference>
<evidence type="ECO:0000313" key="1">
    <source>
        <dbReference type="EMBL" id="ROW12827.1"/>
    </source>
</evidence>
<dbReference type="AlphaFoldDB" id="A0A423XA76"/>
<comment type="caution">
    <text evidence="1">The sequence shown here is derived from an EMBL/GenBank/DDBJ whole genome shotgun (WGS) entry which is preliminary data.</text>
</comment>
<dbReference type="Proteomes" id="UP000283895">
    <property type="component" value="Unassembled WGS sequence"/>
</dbReference>
<dbReference type="EMBL" id="LKEA01000001">
    <property type="protein sequence ID" value="ROW12827.1"/>
    <property type="molecule type" value="Genomic_DNA"/>
</dbReference>
<gene>
    <name evidence="1" type="ORF">VMCG_00812</name>
</gene>